<evidence type="ECO:0000313" key="8">
    <source>
        <dbReference type="EMBL" id="TCL07355.1"/>
    </source>
</evidence>
<dbReference type="SUPFAM" id="SSF51735">
    <property type="entry name" value="NAD(P)-binding Rossmann-fold domains"/>
    <property type="match status" value="1"/>
</dbReference>
<evidence type="ECO:0000259" key="7">
    <source>
        <dbReference type="Pfam" id="PF04321"/>
    </source>
</evidence>
<dbReference type="GO" id="GO:0009243">
    <property type="term" value="P:O antigen biosynthetic process"/>
    <property type="evidence" value="ECO:0007669"/>
    <property type="project" value="UniProtKB-UniPathway"/>
</dbReference>
<comment type="caution">
    <text evidence="8">The sequence shown here is derived from an EMBL/GenBank/DDBJ whole genome shotgun (WGS) entry which is preliminary data.</text>
</comment>
<dbReference type="FunFam" id="3.40.50.720:FF:000159">
    <property type="entry name" value="dTDP-4-dehydrorhamnose reductase"/>
    <property type="match status" value="1"/>
</dbReference>
<dbReference type="InterPro" id="IPR005913">
    <property type="entry name" value="dTDP_dehydrorham_reduct"/>
</dbReference>
<accession>A0A4R1NHX5</accession>
<dbReference type="Gene3D" id="3.90.25.10">
    <property type="entry name" value="UDP-galactose 4-epimerase, domain 1"/>
    <property type="match status" value="1"/>
</dbReference>
<dbReference type="InterPro" id="IPR029903">
    <property type="entry name" value="RmlD-like-bd"/>
</dbReference>
<dbReference type="InterPro" id="IPR036291">
    <property type="entry name" value="NAD(P)-bd_dom_sf"/>
</dbReference>
<comment type="pathway">
    <text evidence="1 6">Carbohydrate biosynthesis; dTDP-L-rhamnose biosynthesis.</text>
</comment>
<sequence length="285" mass="31311">MKVLLTGANGQLGHCFQDRAPADWQIMATDRESLDITDMHRVEEVVAQFHPDLIVNAAAYTAVDKAEVEAELAQSINAVGPENLAKAAKGIDAAMIHISTDYVFDGSSSIPYKETDATHPLSVYGATKLEGEVAIQRVLPEAIIIRTAWVFSEYGNNFVKTMLRLAQGRDTLNIVEDQFGCPTYAGDLAEAIIRLYRQKVVGGIYHFCGDRQVSWKEFTDEIIATAYILKLITHRPEIKGIPTAEYPTAAHRPSCSTLSCQKIKSHGINPSDWALALNSCMSKLA</sequence>
<evidence type="ECO:0000256" key="1">
    <source>
        <dbReference type="ARBA" id="ARBA00004781"/>
    </source>
</evidence>
<evidence type="ECO:0000256" key="5">
    <source>
        <dbReference type="ARBA" id="ARBA00048200"/>
    </source>
</evidence>
<evidence type="ECO:0000256" key="3">
    <source>
        <dbReference type="ARBA" id="ARBA00012929"/>
    </source>
</evidence>
<dbReference type="EMBL" id="SJOI01000001">
    <property type="protein sequence ID" value="TCL07355.1"/>
    <property type="molecule type" value="Genomic_DNA"/>
</dbReference>
<comment type="catalytic activity">
    <reaction evidence="5 6">
        <text>dTDP-beta-L-rhamnose + NADP(+) = dTDP-4-dehydro-beta-L-rhamnose + NADPH + H(+)</text>
        <dbReference type="Rhea" id="RHEA:21796"/>
        <dbReference type="ChEBI" id="CHEBI:15378"/>
        <dbReference type="ChEBI" id="CHEBI:57510"/>
        <dbReference type="ChEBI" id="CHEBI:57783"/>
        <dbReference type="ChEBI" id="CHEBI:58349"/>
        <dbReference type="ChEBI" id="CHEBI:62830"/>
        <dbReference type="EC" id="1.1.1.133"/>
    </reaction>
</comment>
<dbReference type="UniPathway" id="UPA00281"/>
<name>A0A4R1NHX5_9GAMM</name>
<dbReference type="EC" id="1.1.1.133" evidence="3 6"/>
<dbReference type="UniPathway" id="UPA00124"/>
<dbReference type="Pfam" id="PF04321">
    <property type="entry name" value="RmlD_sub_bind"/>
    <property type="match status" value="1"/>
</dbReference>
<organism evidence="8 9">
    <name type="scientific">Sodalis ligni</name>
    <dbReference type="NCBI Taxonomy" id="2697027"/>
    <lineage>
        <taxon>Bacteria</taxon>
        <taxon>Pseudomonadati</taxon>
        <taxon>Pseudomonadota</taxon>
        <taxon>Gammaproteobacteria</taxon>
        <taxon>Enterobacterales</taxon>
        <taxon>Bruguierivoracaceae</taxon>
        <taxon>Sodalis</taxon>
    </lineage>
</organism>
<dbReference type="GO" id="GO:0008831">
    <property type="term" value="F:dTDP-4-dehydrorhamnose reductase activity"/>
    <property type="evidence" value="ECO:0007669"/>
    <property type="project" value="UniProtKB-EC"/>
</dbReference>
<dbReference type="Proteomes" id="UP000294555">
    <property type="component" value="Unassembled WGS sequence"/>
</dbReference>
<dbReference type="NCBIfam" id="TIGR01214">
    <property type="entry name" value="rmlD"/>
    <property type="match status" value="1"/>
</dbReference>
<gene>
    <name evidence="8" type="ORF">EZJ58_5674</name>
</gene>
<evidence type="ECO:0000313" key="9">
    <source>
        <dbReference type="Proteomes" id="UP000294555"/>
    </source>
</evidence>
<comment type="cofactor">
    <cofactor evidence="6">
        <name>Mg(2+)</name>
        <dbReference type="ChEBI" id="CHEBI:18420"/>
    </cofactor>
    <text evidence="6">Binds 1 Mg(2+) ion per monomer.</text>
</comment>
<dbReference type="RefSeq" id="WP_132927500.1">
    <property type="nucleotide sequence ID" value="NZ_SJOI01000001.1"/>
</dbReference>
<comment type="similarity">
    <text evidence="2 6">Belongs to the dTDP-4-dehydrorhamnose reductase family.</text>
</comment>
<feature type="domain" description="RmlD-like substrate binding" evidence="7">
    <location>
        <begin position="1"/>
        <end position="284"/>
    </location>
</feature>
<dbReference type="GO" id="GO:0019305">
    <property type="term" value="P:dTDP-rhamnose biosynthetic process"/>
    <property type="evidence" value="ECO:0007669"/>
    <property type="project" value="UniProtKB-UniPathway"/>
</dbReference>
<protein>
    <recommendedName>
        <fullName evidence="4 6">dTDP-4-dehydrorhamnose reductase</fullName>
        <ecNumber evidence="3 6">1.1.1.133</ecNumber>
    </recommendedName>
</protein>
<dbReference type="PANTHER" id="PTHR10491:SF4">
    <property type="entry name" value="METHIONINE ADENOSYLTRANSFERASE 2 SUBUNIT BETA"/>
    <property type="match status" value="1"/>
</dbReference>
<proteinExistence type="inferred from homology"/>
<dbReference type="CDD" id="cd05254">
    <property type="entry name" value="dTDP_HR_like_SDR_e"/>
    <property type="match status" value="1"/>
</dbReference>
<dbReference type="GO" id="GO:0005829">
    <property type="term" value="C:cytosol"/>
    <property type="evidence" value="ECO:0007669"/>
    <property type="project" value="TreeGrafter"/>
</dbReference>
<dbReference type="AlphaFoldDB" id="A0A4R1NHX5"/>
<dbReference type="Gene3D" id="3.40.50.720">
    <property type="entry name" value="NAD(P)-binding Rossmann-like Domain"/>
    <property type="match status" value="1"/>
</dbReference>
<reference evidence="8 9" key="1">
    <citation type="submission" date="2019-02" db="EMBL/GenBank/DDBJ databases">
        <title>Investigation of anaerobic lignin degradation for improved lignocellulosic biofuels.</title>
        <authorList>
            <person name="Deangelis K."/>
        </authorList>
    </citation>
    <scope>NUCLEOTIDE SEQUENCE [LARGE SCALE GENOMIC DNA]</scope>
    <source>
        <strain evidence="8 9">159R</strain>
    </source>
</reference>
<keyword evidence="9" id="KW-1185">Reference proteome</keyword>
<evidence type="ECO:0000256" key="4">
    <source>
        <dbReference type="ARBA" id="ARBA00017099"/>
    </source>
</evidence>
<evidence type="ECO:0000256" key="6">
    <source>
        <dbReference type="RuleBase" id="RU364082"/>
    </source>
</evidence>
<keyword evidence="6" id="KW-0521">NADP</keyword>
<evidence type="ECO:0000256" key="2">
    <source>
        <dbReference type="ARBA" id="ARBA00010944"/>
    </source>
</evidence>
<keyword evidence="6" id="KW-0560">Oxidoreductase</keyword>
<dbReference type="OrthoDB" id="9803892at2"/>
<comment type="function">
    <text evidence="6">Catalyzes the reduction of dTDP-6-deoxy-L-lyxo-4-hexulose to yield dTDP-L-rhamnose.</text>
</comment>
<dbReference type="PANTHER" id="PTHR10491">
    <property type="entry name" value="DTDP-4-DEHYDRORHAMNOSE REDUCTASE"/>
    <property type="match status" value="1"/>
</dbReference>